<gene>
    <name evidence="2" type="ORF">C1I60_03360</name>
</gene>
<feature type="chain" id="PRO_5039033977" evidence="1">
    <location>
        <begin position="24"/>
        <end position="236"/>
    </location>
</feature>
<reference evidence="2 3" key="1">
    <citation type="submission" date="2018-01" db="EMBL/GenBank/DDBJ databases">
        <title>Bacillales members from the olive rhizosphere are effective biological control agents against Verticillium dahliae.</title>
        <authorList>
            <person name="Gomez-Lama C."/>
            <person name="Legarda G."/>
            <person name="Ruano-Rosa D."/>
            <person name="Pizarro-Tobias P."/>
            <person name="Valverde-Corredor A."/>
            <person name="Niqui J.L."/>
            <person name="Trivino J.C."/>
            <person name="Roca A."/>
            <person name="Mercado-Blanco J."/>
        </authorList>
    </citation>
    <scope>NUCLEOTIDE SEQUENCE [LARGE SCALE GENOMIC DNA]</scope>
    <source>
        <strain evidence="2 3">PIC167</strain>
    </source>
</reference>
<accession>A0A4U2Q5F5</accession>
<sequence>MKKNRLVATALSFSLLGAVVAPSAIFASSSVNDSFQEQSQSPIVTLQHLDTATLQKNLEAAQGLEKYIKPGADGLLYIDEAGKDVVSKEAYEYIASGVQIINESLKSGQTKLDVENQTIVPSGQAPIQPQNVITPNASSNSYWWGVAITMSQSETKQLSYSLKQQSKGYLTVSGLAAAIGGIMGPNPIPWAASAAAALVSLGTDLVASSLDNYNGSRGTTLNLHWLPAPYYTVNSN</sequence>
<protein>
    <submittedName>
        <fullName evidence="2">Uncharacterized protein</fullName>
    </submittedName>
</protein>
<evidence type="ECO:0000313" key="2">
    <source>
        <dbReference type="EMBL" id="TKH46176.1"/>
    </source>
</evidence>
<organism evidence="2 3">
    <name type="scientific">Paenibacillus terrae</name>
    <dbReference type="NCBI Taxonomy" id="159743"/>
    <lineage>
        <taxon>Bacteria</taxon>
        <taxon>Bacillati</taxon>
        <taxon>Bacillota</taxon>
        <taxon>Bacilli</taxon>
        <taxon>Bacillales</taxon>
        <taxon>Paenibacillaceae</taxon>
        <taxon>Paenibacillus</taxon>
    </lineage>
</organism>
<proteinExistence type="predicted"/>
<dbReference type="AlphaFoldDB" id="A0A4U2Q5F5"/>
<comment type="caution">
    <text evidence="2">The sequence shown here is derived from an EMBL/GenBank/DDBJ whole genome shotgun (WGS) entry which is preliminary data.</text>
</comment>
<keyword evidence="1" id="KW-0732">Signal</keyword>
<evidence type="ECO:0000313" key="3">
    <source>
        <dbReference type="Proteomes" id="UP000308114"/>
    </source>
</evidence>
<evidence type="ECO:0000256" key="1">
    <source>
        <dbReference type="SAM" id="SignalP"/>
    </source>
</evidence>
<dbReference type="EMBL" id="PNXQ01000004">
    <property type="protein sequence ID" value="TKH46176.1"/>
    <property type="molecule type" value="Genomic_DNA"/>
</dbReference>
<feature type="signal peptide" evidence="1">
    <location>
        <begin position="1"/>
        <end position="23"/>
    </location>
</feature>
<dbReference type="Proteomes" id="UP000308114">
    <property type="component" value="Unassembled WGS sequence"/>
</dbReference>
<dbReference type="RefSeq" id="WP_137060480.1">
    <property type="nucleotide sequence ID" value="NZ_PNXQ01000004.1"/>
</dbReference>
<name>A0A4U2Q5F5_9BACL</name>